<dbReference type="EC" id="2.7.1.166" evidence="4 15"/>
<evidence type="ECO:0000256" key="15">
    <source>
        <dbReference type="HAMAP-Rule" id="MF_00521"/>
    </source>
</evidence>
<dbReference type="KEGG" id="schk:GII14_00430"/>
<dbReference type="GO" id="GO:0016773">
    <property type="term" value="F:phosphotransferase activity, alcohol group as acceptor"/>
    <property type="evidence" value="ECO:0007669"/>
    <property type="project" value="UniProtKB-UniRule"/>
</dbReference>
<keyword evidence="7 15" id="KW-0808">Transferase</keyword>
<evidence type="ECO:0000256" key="12">
    <source>
        <dbReference type="ARBA" id="ARBA00023136"/>
    </source>
</evidence>
<keyword evidence="11 15" id="KW-0448">Lipopolysaccharide biosynthesis</keyword>
<evidence type="ECO:0000313" key="16">
    <source>
        <dbReference type="EMBL" id="PYE59745.1"/>
    </source>
</evidence>
<dbReference type="Pfam" id="PF06293">
    <property type="entry name" value="Kdo"/>
    <property type="match status" value="1"/>
</dbReference>
<dbReference type="EMBL" id="CP045857">
    <property type="protein sequence ID" value="QIJ02790.1"/>
    <property type="molecule type" value="Genomic_DNA"/>
</dbReference>
<keyword evidence="9 15" id="KW-0418">Kinase</keyword>
<evidence type="ECO:0000256" key="10">
    <source>
        <dbReference type="ARBA" id="ARBA00022840"/>
    </source>
</evidence>
<evidence type="ECO:0000256" key="14">
    <source>
        <dbReference type="ARBA" id="ARBA00034417"/>
    </source>
</evidence>
<comment type="pathway">
    <text evidence="2 15">Bacterial outer membrane biogenesis; LPS core biosynthesis.</text>
</comment>
<dbReference type="UniPathway" id="UPA00958"/>
<accession>A0A6G7LM37</accession>
<dbReference type="NCBIfam" id="NF002475">
    <property type="entry name" value="PRK01723.1"/>
    <property type="match status" value="1"/>
</dbReference>
<dbReference type="SUPFAM" id="SSF56112">
    <property type="entry name" value="Protein kinase-like (PK-like)"/>
    <property type="match status" value="1"/>
</dbReference>
<keyword evidence="6 15" id="KW-0997">Cell inner membrane</keyword>
<dbReference type="GeneID" id="99798295"/>
<dbReference type="GO" id="GO:0016301">
    <property type="term" value="F:kinase activity"/>
    <property type="evidence" value="ECO:0007669"/>
    <property type="project" value="UniProtKB-KW"/>
</dbReference>
<evidence type="ECO:0000256" key="9">
    <source>
        <dbReference type="ARBA" id="ARBA00022777"/>
    </source>
</evidence>
<sequence>MQIKNTAKGCLALSHAAPQALDETWFDESFWRQQQAIVGSSKGRYTTWFVEHGKQQWVLRHYWRGGLMEKFSKDAYLFTGVPKTRAVAELALLEQLFEEGLPVPEPIAAKVERFGLWYRADILIRRIHGAEDLVALLQKQAMSRPQWQQLGALIGRFHQRGVYHADLNAKNILSSDQGFYLIDFDRGELRTPADGWQQANLSRLLRSFNKEKRKQPELQFTEDNWQWLLEGYRGSADNKA</sequence>
<comment type="subcellular location">
    <subcellularLocation>
        <location evidence="1 15">Cell inner membrane</location>
        <topology evidence="1 15">Peripheral membrane protein</topology>
        <orientation evidence="1 15">Cytoplasmic side</orientation>
    </subcellularLocation>
</comment>
<keyword evidence="18" id="KW-1185">Reference proteome</keyword>
<dbReference type="AlphaFoldDB" id="A0A6G7LM37"/>
<keyword evidence="8 15" id="KW-0547">Nucleotide-binding</keyword>
<dbReference type="Proteomes" id="UP000247584">
    <property type="component" value="Unassembled WGS sequence"/>
</dbReference>
<evidence type="ECO:0000313" key="18">
    <source>
        <dbReference type="Proteomes" id="UP000247584"/>
    </source>
</evidence>
<evidence type="ECO:0000256" key="3">
    <source>
        <dbReference type="ARBA" id="ARBA00010327"/>
    </source>
</evidence>
<dbReference type="Gene3D" id="1.10.510.10">
    <property type="entry name" value="Transferase(Phosphotransferase) domain 1"/>
    <property type="match status" value="1"/>
</dbReference>
<dbReference type="EMBL" id="QJSY01000006">
    <property type="protein sequence ID" value="PYE59745.1"/>
    <property type="molecule type" value="Genomic_DNA"/>
</dbReference>
<dbReference type="InterPro" id="IPR011009">
    <property type="entry name" value="Kinase-like_dom_sf"/>
</dbReference>
<evidence type="ECO:0000256" key="11">
    <source>
        <dbReference type="ARBA" id="ARBA00022985"/>
    </source>
</evidence>
<evidence type="ECO:0000256" key="4">
    <source>
        <dbReference type="ARBA" id="ARBA00011988"/>
    </source>
</evidence>
<comment type="catalytic activity">
    <reaction evidence="14 15">
        <text>an alpha-Kdo-(2-&gt;6)-lipid IVA + ATP = a 4-O-phospho-alpha-Kdo-(2-&gt;6)-lipid IVA + ADP + H(+)</text>
        <dbReference type="Rhea" id="RHEA:74271"/>
        <dbReference type="ChEBI" id="CHEBI:15378"/>
        <dbReference type="ChEBI" id="CHEBI:30616"/>
        <dbReference type="ChEBI" id="CHEBI:176428"/>
        <dbReference type="ChEBI" id="CHEBI:193140"/>
        <dbReference type="ChEBI" id="CHEBI:456216"/>
        <dbReference type="EC" id="2.7.1.166"/>
    </reaction>
</comment>
<dbReference type="Proteomes" id="UP000502117">
    <property type="component" value="Chromosome"/>
</dbReference>
<dbReference type="GO" id="GO:0009244">
    <property type="term" value="P:lipopolysaccharide core region biosynthetic process"/>
    <property type="evidence" value="ECO:0007669"/>
    <property type="project" value="UniProtKB-UniRule"/>
</dbReference>
<organism evidence="17 19">
    <name type="scientific">Shewanella chilikensis</name>
    <dbReference type="NCBI Taxonomy" id="558541"/>
    <lineage>
        <taxon>Bacteria</taxon>
        <taxon>Pseudomonadati</taxon>
        <taxon>Pseudomonadota</taxon>
        <taxon>Gammaproteobacteria</taxon>
        <taxon>Alteromonadales</taxon>
        <taxon>Shewanellaceae</taxon>
        <taxon>Shewanella</taxon>
    </lineage>
</organism>
<evidence type="ECO:0000256" key="7">
    <source>
        <dbReference type="ARBA" id="ARBA00022679"/>
    </source>
</evidence>
<evidence type="ECO:0000256" key="5">
    <source>
        <dbReference type="ARBA" id="ARBA00022475"/>
    </source>
</evidence>
<keyword evidence="10 15" id="KW-0067">ATP-binding</keyword>
<dbReference type="GO" id="GO:0005524">
    <property type="term" value="F:ATP binding"/>
    <property type="evidence" value="ECO:0007669"/>
    <property type="project" value="UniProtKB-UniRule"/>
</dbReference>
<dbReference type="GO" id="GO:0005886">
    <property type="term" value="C:plasma membrane"/>
    <property type="evidence" value="ECO:0007669"/>
    <property type="project" value="UniProtKB-SubCell"/>
</dbReference>
<dbReference type="RefSeq" id="WP_101053266.1">
    <property type="nucleotide sequence ID" value="NZ_BMXX01000005.1"/>
</dbReference>
<evidence type="ECO:0000256" key="8">
    <source>
        <dbReference type="ARBA" id="ARBA00022741"/>
    </source>
</evidence>
<keyword evidence="12 15" id="KW-0472">Membrane</keyword>
<protein>
    <recommendedName>
        <fullName evidence="13 15">3-deoxy-D-manno-octulosonic acid kinase</fullName>
        <shortName evidence="15">Kdo kinase</shortName>
        <ecNumber evidence="4 15">2.7.1.166</ecNumber>
    </recommendedName>
</protein>
<dbReference type="InterPro" id="IPR022826">
    <property type="entry name" value="KDO_kinase"/>
</dbReference>
<evidence type="ECO:0000256" key="13">
    <source>
        <dbReference type="ARBA" id="ARBA00029511"/>
    </source>
</evidence>
<feature type="active site" evidence="15">
    <location>
        <position position="166"/>
    </location>
</feature>
<reference evidence="17 19" key="2">
    <citation type="submission" date="2019-11" db="EMBL/GenBank/DDBJ databases">
        <title>Complete Genome Sequence of Shewanella chilikensis Strain DC57, Isolated from Corroded Seal Rings at a floating production facility in Australia.</title>
        <authorList>
            <person name="Salgar-Chaparro S.J."/>
            <person name="Castillo-Villamizar G.A."/>
            <person name="Poehlein A."/>
            <person name="Daniel R."/>
            <person name="Machuca L."/>
        </authorList>
    </citation>
    <scope>NUCLEOTIDE SEQUENCE [LARGE SCALE GENOMIC DNA]</scope>
    <source>
        <strain evidence="17 19">DC57</strain>
    </source>
</reference>
<evidence type="ECO:0000256" key="2">
    <source>
        <dbReference type="ARBA" id="ARBA00004713"/>
    </source>
</evidence>
<reference evidence="16 18" key="1">
    <citation type="submission" date="2018-06" db="EMBL/GenBank/DDBJ databases">
        <title>Genomic Encyclopedia of Type Strains, Phase III (KMG-III): the genomes of soil and plant-associated and newly described type strains.</title>
        <authorList>
            <person name="Whitman W."/>
        </authorList>
    </citation>
    <scope>NUCLEOTIDE SEQUENCE [LARGE SCALE GENOMIC DNA]</scope>
    <source>
        <strain evidence="16 18">JC5</strain>
    </source>
</reference>
<gene>
    <name evidence="15" type="primary">kdkA</name>
    <name evidence="16" type="ORF">C8J23_10625</name>
    <name evidence="17" type="ORF">GII14_00430</name>
</gene>
<evidence type="ECO:0000313" key="19">
    <source>
        <dbReference type="Proteomes" id="UP000502117"/>
    </source>
</evidence>
<dbReference type="HAMAP" id="MF_00521">
    <property type="entry name" value="KDO_kinase"/>
    <property type="match status" value="1"/>
</dbReference>
<comment type="function">
    <text evidence="15">Catalyzes the ATP-dependent phosphorylation of the 3-deoxy-D-manno-octulosonic acid (Kdo) residue in Kdo-lipid IV(A) at the 4-OH position.</text>
</comment>
<evidence type="ECO:0000313" key="17">
    <source>
        <dbReference type="EMBL" id="QIJ02790.1"/>
    </source>
</evidence>
<comment type="similarity">
    <text evidence="3 15">Belongs to the protein kinase superfamily. KdkA/RfaP family.</text>
</comment>
<proteinExistence type="inferred from homology"/>
<evidence type="ECO:0000256" key="1">
    <source>
        <dbReference type="ARBA" id="ARBA00004515"/>
    </source>
</evidence>
<name>A0A6G7LM37_9GAMM</name>
<keyword evidence="5 15" id="KW-1003">Cell membrane</keyword>
<evidence type="ECO:0000256" key="6">
    <source>
        <dbReference type="ARBA" id="ARBA00022519"/>
    </source>
</evidence>